<dbReference type="Pfam" id="PF00085">
    <property type="entry name" value="Thioredoxin"/>
    <property type="match status" value="1"/>
</dbReference>
<dbReference type="PANTHER" id="PTHR10438">
    <property type="entry name" value="THIOREDOXIN"/>
    <property type="match status" value="1"/>
</dbReference>
<dbReference type="EMBL" id="JAGIKX010000052">
    <property type="protein sequence ID" value="MBP2259091.1"/>
    <property type="molecule type" value="Genomic_DNA"/>
</dbReference>
<organism evidence="2 3">
    <name type="scientific">Virgibacillus alimentarius</name>
    <dbReference type="NCBI Taxonomy" id="698769"/>
    <lineage>
        <taxon>Bacteria</taxon>
        <taxon>Bacillati</taxon>
        <taxon>Bacillota</taxon>
        <taxon>Bacilli</taxon>
        <taxon>Bacillales</taxon>
        <taxon>Bacillaceae</taxon>
        <taxon>Virgibacillus</taxon>
    </lineage>
</organism>
<evidence type="ECO:0000313" key="2">
    <source>
        <dbReference type="EMBL" id="MBP2259091.1"/>
    </source>
</evidence>
<reference evidence="2 3" key="1">
    <citation type="submission" date="2021-03" db="EMBL/GenBank/DDBJ databases">
        <title>Genomic Encyclopedia of Type Strains, Phase IV (KMG-IV): sequencing the most valuable type-strain genomes for metagenomic binning, comparative biology and taxonomic classification.</title>
        <authorList>
            <person name="Goeker M."/>
        </authorList>
    </citation>
    <scope>NUCLEOTIDE SEQUENCE [LARGE SCALE GENOMIC DNA]</scope>
    <source>
        <strain evidence="2 3">DSM 25790</strain>
    </source>
</reference>
<keyword evidence="2" id="KW-0413">Isomerase</keyword>
<accession>A0ABS4SC64</accession>
<dbReference type="PANTHER" id="PTHR10438:SF468">
    <property type="entry name" value="THIOREDOXIN-1-RELATED"/>
    <property type="match status" value="1"/>
</dbReference>
<dbReference type="SUPFAM" id="SSF52833">
    <property type="entry name" value="Thioredoxin-like"/>
    <property type="match status" value="1"/>
</dbReference>
<sequence>MKTLKTSEEFTDLINSDNIIALFTADWCPDCRVIEPILPEIEEAFSDYHFVMIDRDSFIDLCQQYDVFGIPSFIAFRKGREIGRFVSKERKSKEEIVEFIETLPV</sequence>
<dbReference type="GO" id="GO:0016853">
    <property type="term" value="F:isomerase activity"/>
    <property type="evidence" value="ECO:0007669"/>
    <property type="project" value="UniProtKB-KW"/>
</dbReference>
<comment type="caution">
    <text evidence="2">The sequence shown here is derived from an EMBL/GenBank/DDBJ whole genome shotgun (WGS) entry which is preliminary data.</text>
</comment>
<feature type="domain" description="Thioredoxin" evidence="1">
    <location>
        <begin position="1"/>
        <end position="105"/>
    </location>
</feature>
<dbReference type="InterPro" id="IPR050620">
    <property type="entry name" value="Thioredoxin_H-type-like"/>
</dbReference>
<proteinExistence type="predicted"/>
<dbReference type="CDD" id="cd02947">
    <property type="entry name" value="TRX_family"/>
    <property type="match status" value="1"/>
</dbReference>
<protein>
    <submittedName>
        <fullName evidence="2">Thiol-disulfide isomerase/thioredoxin</fullName>
    </submittedName>
</protein>
<dbReference type="InterPro" id="IPR013766">
    <property type="entry name" value="Thioredoxin_domain"/>
</dbReference>
<keyword evidence="3" id="KW-1185">Reference proteome</keyword>
<dbReference type="InterPro" id="IPR036249">
    <property type="entry name" value="Thioredoxin-like_sf"/>
</dbReference>
<evidence type="ECO:0000259" key="1">
    <source>
        <dbReference type="PROSITE" id="PS51352"/>
    </source>
</evidence>
<name>A0ABS4SC64_9BACI</name>
<dbReference type="Proteomes" id="UP001519294">
    <property type="component" value="Unassembled WGS sequence"/>
</dbReference>
<dbReference type="PROSITE" id="PS51352">
    <property type="entry name" value="THIOREDOXIN_2"/>
    <property type="match status" value="1"/>
</dbReference>
<dbReference type="Gene3D" id="3.40.30.10">
    <property type="entry name" value="Glutaredoxin"/>
    <property type="match status" value="1"/>
</dbReference>
<dbReference type="RefSeq" id="WP_029270830.1">
    <property type="nucleotide sequence ID" value="NZ_JAGIKX010000052.1"/>
</dbReference>
<gene>
    <name evidence="2" type="ORF">J2Z81_003083</name>
</gene>
<evidence type="ECO:0000313" key="3">
    <source>
        <dbReference type="Proteomes" id="UP001519294"/>
    </source>
</evidence>